<name>A0ABU3JFG1_9ACTN</name>
<evidence type="ECO:0000259" key="9">
    <source>
        <dbReference type="Pfam" id="PF02770"/>
    </source>
</evidence>
<dbReference type="SUPFAM" id="SSF56645">
    <property type="entry name" value="Acyl-CoA dehydrogenase NM domain-like"/>
    <property type="match status" value="1"/>
</dbReference>
<evidence type="ECO:0000256" key="2">
    <source>
        <dbReference type="ARBA" id="ARBA00009347"/>
    </source>
</evidence>
<feature type="region of interest" description="Disordered" evidence="7">
    <location>
        <begin position="1"/>
        <end position="32"/>
    </location>
</feature>
<sequence>MSAVPQTPPAPSRPTVTEREARQVAEAAREQDWRKPSFAKELFLGRFRLDLIHPHPLPADEDVRRGEEFLARLRDFCGTKVDGALIEREARIPDEVINGLKELGALGMKIDTKYGGLGLTQVYYNKALALVGSASPAIGALLSAHQSIGVPQPLKIFGTQQQKETFLPRCARTDISAFLLTEPDVGSDPARLATTAVPDGDDYVLDGVKLWTTNGVVADLLVVMARVPKSEGHRGGITAFVVEADSEGVTVENRNAFMGLRGLENGVTRFHRVRVPASHRIGEEGQGLKIALTTLNTGRLSLPAMCVGAGKWCLKIAREWSAEREQWGKPVALHEAVGSKIAFIAATTFALEAVVDLSSQMADESRNDIRIEAALAKLYGSEMAWLMADELVQIRGGRGFETADSLRARGERAVPAEQMLRDLRINRIFEGSTEIMHLLIAREAVDAHLSVAGDLIDPEKSLGDKARAGAGAGAFYAKWLPKLVTGPGQLPGTYGEFKHGIDLSPHLRYVERTSRKLARSTFYAMSRWQGRMETKQGFLGRIVDIGAELFAMSAACVRAELLRGRGDHGLEAYQLADAFCRQARLRVEELFGRLWSNTDDLDRKVVKNVLGGSYTWLEEGVIDPSDDGPWIADATPGESTRENVRRPIR</sequence>
<feature type="compositionally biased region" description="Basic and acidic residues" evidence="7">
    <location>
        <begin position="639"/>
        <end position="649"/>
    </location>
</feature>
<comment type="cofactor">
    <cofactor evidence="1 6">
        <name>FAD</name>
        <dbReference type="ChEBI" id="CHEBI:57692"/>
    </cofactor>
</comment>
<dbReference type="SUPFAM" id="SSF47203">
    <property type="entry name" value="Acyl-CoA dehydrogenase C-terminal domain-like"/>
    <property type="match status" value="1"/>
</dbReference>
<proteinExistence type="inferred from homology"/>
<comment type="caution">
    <text evidence="11">The sequence shown here is derived from an EMBL/GenBank/DDBJ whole genome shotgun (WGS) entry which is preliminary data.</text>
</comment>
<dbReference type="PANTHER" id="PTHR48083:SF31">
    <property type="entry name" value="ACYL-COA DEHYDROGENASE FADE10-RELATED"/>
    <property type="match status" value="1"/>
</dbReference>
<feature type="compositionally biased region" description="Pro residues" evidence="7">
    <location>
        <begin position="1"/>
        <end position="12"/>
    </location>
</feature>
<dbReference type="InterPro" id="IPR013786">
    <property type="entry name" value="AcylCoA_DH/ox_N"/>
</dbReference>
<evidence type="ECO:0000256" key="7">
    <source>
        <dbReference type="SAM" id="MobiDB-lite"/>
    </source>
</evidence>
<feature type="domain" description="Acyl-CoA oxidase/dehydrogenase middle" evidence="9">
    <location>
        <begin position="177"/>
        <end position="273"/>
    </location>
</feature>
<organism evidence="11 12">
    <name type="scientific">Streptomyces thermocarboxydus</name>
    <dbReference type="NCBI Taxonomy" id="59299"/>
    <lineage>
        <taxon>Bacteria</taxon>
        <taxon>Bacillati</taxon>
        <taxon>Actinomycetota</taxon>
        <taxon>Actinomycetes</taxon>
        <taxon>Kitasatosporales</taxon>
        <taxon>Streptomycetaceae</taxon>
        <taxon>Streptomyces</taxon>
    </lineage>
</organism>
<dbReference type="EMBL" id="JASKMB010000020">
    <property type="protein sequence ID" value="MDT6972501.1"/>
    <property type="molecule type" value="Genomic_DNA"/>
</dbReference>
<evidence type="ECO:0000256" key="3">
    <source>
        <dbReference type="ARBA" id="ARBA00022630"/>
    </source>
</evidence>
<dbReference type="RefSeq" id="WP_346084137.1">
    <property type="nucleotide sequence ID" value="NZ_BAAAGV010000088.1"/>
</dbReference>
<keyword evidence="3 6" id="KW-0285">Flavoprotein</keyword>
<feature type="domain" description="Acyl-CoA dehydrogenase/oxidase C-terminal" evidence="8">
    <location>
        <begin position="285"/>
        <end position="443"/>
    </location>
</feature>
<dbReference type="InterPro" id="IPR006091">
    <property type="entry name" value="Acyl-CoA_Oxase/DH_mid-dom"/>
</dbReference>
<evidence type="ECO:0000256" key="4">
    <source>
        <dbReference type="ARBA" id="ARBA00022827"/>
    </source>
</evidence>
<evidence type="ECO:0000313" key="11">
    <source>
        <dbReference type="EMBL" id="MDT6972501.1"/>
    </source>
</evidence>
<dbReference type="InterPro" id="IPR009100">
    <property type="entry name" value="AcylCoA_DH/oxidase_NM_dom_sf"/>
</dbReference>
<dbReference type="InterPro" id="IPR046373">
    <property type="entry name" value="Acyl-CoA_Oxase/DH_mid-dom_sf"/>
</dbReference>
<gene>
    <name evidence="11" type="ORF">QNO05_22050</name>
</gene>
<dbReference type="Proteomes" id="UP001257895">
    <property type="component" value="Unassembled WGS sequence"/>
</dbReference>
<dbReference type="Pfam" id="PF02771">
    <property type="entry name" value="Acyl-CoA_dh_N"/>
    <property type="match status" value="1"/>
</dbReference>
<protein>
    <submittedName>
        <fullName evidence="11">Acyl-CoA dehydrogenase family protein</fullName>
    </submittedName>
</protein>
<dbReference type="Gene3D" id="1.20.140.10">
    <property type="entry name" value="Butyryl-CoA Dehydrogenase, subunit A, domain 3"/>
    <property type="match status" value="2"/>
</dbReference>
<feature type="domain" description="Acyl-CoA dehydrogenase/oxidase N-terminal" evidence="10">
    <location>
        <begin position="67"/>
        <end position="172"/>
    </location>
</feature>
<dbReference type="InterPro" id="IPR037069">
    <property type="entry name" value="AcylCoA_DH/ox_N_sf"/>
</dbReference>
<evidence type="ECO:0000259" key="10">
    <source>
        <dbReference type="Pfam" id="PF02771"/>
    </source>
</evidence>
<dbReference type="Pfam" id="PF00441">
    <property type="entry name" value="Acyl-CoA_dh_1"/>
    <property type="match status" value="1"/>
</dbReference>
<dbReference type="Gene3D" id="2.40.110.10">
    <property type="entry name" value="Butyryl-CoA Dehydrogenase, subunit A, domain 2"/>
    <property type="match status" value="1"/>
</dbReference>
<dbReference type="InterPro" id="IPR009075">
    <property type="entry name" value="AcylCo_DH/oxidase_C"/>
</dbReference>
<evidence type="ECO:0000256" key="1">
    <source>
        <dbReference type="ARBA" id="ARBA00001974"/>
    </source>
</evidence>
<feature type="compositionally biased region" description="Basic and acidic residues" evidence="7">
    <location>
        <begin position="16"/>
        <end position="32"/>
    </location>
</feature>
<keyword evidence="12" id="KW-1185">Reference proteome</keyword>
<dbReference type="InterPro" id="IPR050741">
    <property type="entry name" value="Acyl-CoA_dehydrogenase"/>
</dbReference>
<dbReference type="Pfam" id="PF02770">
    <property type="entry name" value="Acyl-CoA_dh_M"/>
    <property type="match status" value="1"/>
</dbReference>
<dbReference type="InterPro" id="IPR036250">
    <property type="entry name" value="AcylCo_DH-like_C"/>
</dbReference>
<evidence type="ECO:0000259" key="8">
    <source>
        <dbReference type="Pfam" id="PF00441"/>
    </source>
</evidence>
<feature type="region of interest" description="Disordered" evidence="7">
    <location>
        <begin position="627"/>
        <end position="649"/>
    </location>
</feature>
<comment type="similarity">
    <text evidence="2 6">Belongs to the acyl-CoA dehydrogenase family.</text>
</comment>
<evidence type="ECO:0000313" key="12">
    <source>
        <dbReference type="Proteomes" id="UP001257895"/>
    </source>
</evidence>
<dbReference type="PANTHER" id="PTHR48083">
    <property type="entry name" value="MEDIUM-CHAIN SPECIFIC ACYL-COA DEHYDROGENASE, MITOCHONDRIAL-RELATED"/>
    <property type="match status" value="1"/>
</dbReference>
<evidence type="ECO:0000256" key="6">
    <source>
        <dbReference type="RuleBase" id="RU362125"/>
    </source>
</evidence>
<accession>A0ABU3JFG1</accession>
<evidence type="ECO:0000256" key="5">
    <source>
        <dbReference type="ARBA" id="ARBA00023002"/>
    </source>
</evidence>
<reference evidence="11 12" key="1">
    <citation type="submission" date="2023-05" db="EMBL/GenBank/DDBJ databases">
        <title>Streptomyces fuscus sp. nov., a brown-black pigment producing actinomyces isolated from dry sand of Sea duck farm.</title>
        <authorList>
            <person name="Xie J."/>
            <person name="Shen N."/>
        </authorList>
    </citation>
    <scope>NUCLEOTIDE SEQUENCE [LARGE SCALE GENOMIC DNA]</scope>
    <source>
        <strain evidence="11 12">CGMCC 4.1883</strain>
    </source>
</reference>
<keyword evidence="5 6" id="KW-0560">Oxidoreductase</keyword>
<dbReference type="Gene3D" id="1.10.540.10">
    <property type="entry name" value="Acyl-CoA dehydrogenase/oxidase, N-terminal domain"/>
    <property type="match status" value="1"/>
</dbReference>
<keyword evidence="4 6" id="KW-0274">FAD</keyword>